<dbReference type="SUPFAM" id="SSF88946">
    <property type="entry name" value="Sigma2 domain of RNA polymerase sigma factors"/>
    <property type="match status" value="1"/>
</dbReference>
<keyword evidence="4" id="KW-0804">Transcription</keyword>
<evidence type="ECO:0000256" key="1">
    <source>
        <dbReference type="ARBA" id="ARBA00010641"/>
    </source>
</evidence>
<dbReference type="EMBL" id="FWYB01000003">
    <property type="protein sequence ID" value="SMC81644.1"/>
    <property type="molecule type" value="Genomic_DNA"/>
</dbReference>
<dbReference type="AlphaFoldDB" id="A0A1W2C9I3"/>
<dbReference type="PANTHER" id="PTHR43133:SF46">
    <property type="entry name" value="RNA POLYMERASE SIGMA-70 FACTOR ECF SUBFAMILY"/>
    <property type="match status" value="1"/>
</dbReference>
<keyword evidence="2" id="KW-0805">Transcription regulation</keyword>
<comment type="similarity">
    <text evidence="1">Belongs to the sigma-70 factor family. ECF subfamily.</text>
</comment>
<dbReference type="GO" id="GO:0006352">
    <property type="term" value="P:DNA-templated transcription initiation"/>
    <property type="evidence" value="ECO:0007669"/>
    <property type="project" value="InterPro"/>
</dbReference>
<evidence type="ECO:0000256" key="2">
    <source>
        <dbReference type="ARBA" id="ARBA00023015"/>
    </source>
</evidence>
<evidence type="ECO:0000313" key="8">
    <source>
        <dbReference type="Proteomes" id="UP000192678"/>
    </source>
</evidence>
<dbReference type="GO" id="GO:0016987">
    <property type="term" value="F:sigma factor activity"/>
    <property type="evidence" value="ECO:0007669"/>
    <property type="project" value="UniProtKB-KW"/>
</dbReference>
<dbReference type="Proteomes" id="UP000192678">
    <property type="component" value="Unassembled WGS sequence"/>
</dbReference>
<name>A0A1W2C9I3_9SPHI</name>
<organism evidence="7 8">
    <name type="scientific">Pedobacter nyackensis</name>
    <dbReference type="NCBI Taxonomy" id="475255"/>
    <lineage>
        <taxon>Bacteria</taxon>
        <taxon>Pseudomonadati</taxon>
        <taxon>Bacteroidota</taxon>
        <taxon>Sphingobacteriia</taxon>
        <taxon>Sphingobacteriales</taxon>
        <taxon>Sphingobacteriaceae</taxon>
        <taxon>Pedobacter</taxon>
    </lineage>
</organism>
<dbReference type="RefSeq" id="WP_159452620.1">
    <property type="nucleotide sequence ID" value="NZ_FWYB01000003.1"/>
</dbReference>
<evidence type="ECO:0000313" key="7">
    <source>
        <dbReference type="EMBL" id="SMC81644.1"/>
    </source>
</evidence>
<dbReference type="InterPro" id="IPR007627">
    <property type="entry name" value="RNA_pol_sigma70_r2"/>
</dbReference>
<proteinExistence type="inferred from homology"/>
<accession>A0A1W2C9I3</accession>
<dbReference type="InterPro" id="IPR036388">
    <property type="entry name" value="WH-like_DNA-bd_sf"/>
</dbReference>
<gene>
    <name evidence="7" type="ORF">SAMN04488101_103236</name>
</gene>
<dbReference type="InterPro" id="IPR013325">
    <property type="entry name" value="RNA_pol_sigma_r2"/>
</dbReference>
<dbReference type="Gene3D" id="1.10.10.10">
    <property type="entry name" value="Winged helix-like DNA-binding domain superfamily/Winged helix DNA-binding domain"/>
    <property type="match status" value="1"/>
</dbReference>
<evidence type="ECO:0000256" key="3">
    <source>
        <dbReference type="ARBA" id="ARBA00023082"/>
    </source>
</evidence>
<dbReference type="SUPFAM" id="SSF88659">
    <property type="entry name" value="Sigma3 and sigma4 domains of RNA polymerase sigma factors"/>
    <property type="match status" value="1"/>
</dbReference>
<dbReference type="Pfam" id="PF08281">
    <property type="entry name" value="Sigma70_r4_2"/>
    <property type="match status" value="1"/>
</dbReference>
<sequence length="200" mass="22978">MIKIEPKEADLIQAIADGDEKAFKALYALYFKKLHKFLLKVTHNKEDAASDILQESFLRVWLNRDRLMEIENFQAWIYKVVNTEALTLIRKELHIKTKADRLQLNIEKEDSAFSVQASLEFTEIRSVIKGAVQQLPQQRQTIYLLSREEGLSPIEIAKKLNISINTVYNTLTTALKLIRQALVNAGYGEFLSILLILGIF</sequence>
<feature type="domain" description="RNA polymerase sigma-70 region 2" evidence="5">
    <location>
        <begin position="26"/>
        <end position="92"/>
    </location>
</feature>
<dbReference type="STRING" id="475255.SAMN04488101_103236"/>
<dbReference type="GO" id="GO:0003677">
    <property type="term" value="F:DNA binding"/>
    <property type="evidence" value="ECO:0007669"/>
    <property type="project" value="InterPro"/>
</dbReference>
<dbReference type="Gene3D" id="1.10.1740.10">
    <property type="match status" value="1"/>
</dbReference>
<dbReference type="Pfam" id="PF04542">
    <property type="entry name" value="Sigma70_r2"/>
    <property type="match status" value="1"/>
</dbReference>
<protein>
    <submittedName>
        <fullName evidence="7">RNA polymerase sigma-70 factor, ECF subfamily</fullName>
    </submittedName>
</protein>
<dbReference type="NCBIfam" id="TIGR02937">
    <property type="entry name" value="sigma70-ECF"/>
    <property type="match status" value="1"/>
</dbReference>
<keyword evidence="3" id="KW-0731">Sigma factor</keyword>
<dbReference type="InterPro" id="IPR013324">
    <property type="entry name" value="RNA_pol_sigma_r3/r4-like"/>
</dbReference>
<dbReference type="InterPro" id="IPR014284">
    <property type="entry name" value="RNA_pol_sigma-70_dom"/>
</dbReference>
<keyword evidence="8" id="KW-1185">Reference proteome</keyword>
<dbReference type="PANTHER" id="PTHR43133">
    <property type="entry name" value="RNA POLYMERASE ECF-TYPE SIGMA FACTO"/>
    <property type="match status" value="1"/>
</dbReference>
<evidence type="ECO:0000256" key="4">
    <source>
        <dbReference type="ARBA" id="ARBA00023163"/>
    </source>
</evidence>
<feature type="domain" description="RNA polymerase sigma factor 70 region 4 type 2" evidence="6">
    <location>
        <begin position="130"/>
        <end position="176"/>
    </location>
</feature>
<evidence type="ECO:0000259" key="6">
    <source>
        <dbReference type="Pfam" id="PF08281"/>
    </source>
</evidence>
<dbReference type="InterPro" id="IPR013249">
    <property type="entry name" value="RNA_pol_sigma70_r4_t2"/>
</dbReference>
<dbReference type="OrthoDB" id="799938at2"/>
<dbReference type="InterPro" id="IPR039425">
    <property type="entry name" value="RNA_pol_sigma-70-like"/>
</dbReference>
<reference evidence="7 8" key="1">
    <citation type="submission" date="2017-04" db="EMBL/GenBank/DDBJ databases">
        <authorList>
            <person name="Afonso C.L."/>
            <person name="Miller P.J."/>
            <person name="Scott M.A."/>
            <person name="Spackman E."/>
            <person name="Goraichik I."/>
            <person name="Dimitrov K.M."/>
            <person name="Suarez D.L."/>
            <person name="Swayne D.E."/>
        </authorList>
    </citation>
    <scope>NUCLEOTIDE SEQUENCE [LARGE SCALE GENOMIC DNA]</scope>
    <source>
        <strain evidence="7 8">DSM 19625</strain>
    </source>
</reference>
<evidence type="ECO:0000259" key="5">
    <source>
        <dbReference type="Pfam" id="PF04542"/>
    </source>
</evidence>